<sequence length="267" mass="30339">MEFHKENLDLILVPSGFLIMFAYHLLLLYRYLNRPHKTVIGFENNDKRAWIYLAKFAKPKICLEKKSVVVENNKLSADLLLCNGQADEKDVGTALSVIQSSITSANFLASVSLSLCALIGAWFANNSSNFFQSELIYGDTRPTIISIKYMCLLICFLLAFSFFIQSTRHFVGANYLISTPDCRNLVSSVEVAVIKGGDFWSLGLCALYFALNLLLWFFGPIPFFVSSVVMVIILYFRDYNSRPLHPDRSPGDIMHKSRREGLREYLN</sequence>
<protein>
    <submittedName>
        <fullName evidence="1">Uncharacterized protein</fullName>
    </submittedName>
</protein>
<comment type="caution">
    <text evidence="1">The sequence shown here is derived from an EMBL/GenBank/DDBJ whole genome shotgun (WGS) entry which is preliminary data.</text>
</comment>
<gene>
    <name evidence="1" type="ORF">L6164_029708</name>
</gene>
<keyword evidence="2" id="KW-1185">Reference proteome</keyword>
<organism evidence="1 2">
    <name type="scientific">Bauhinia variegata</name>
    <name type="common">Purple orchid tree</name>
    <name type="synonym">Phanera variegata</name>
    <dbReference type="NCBI Taxonomy" id="167791"/>
    <lineage>
        <taxon>Eukaryota</taxon>
        <taxon>Viridiplantae</taxon>
        <taxon>Streptophyta</taxon>
        <taxon>Embryophyta</taxon>
        <taxon>Tracheophyta</taxon>
        <taxon>Spermatophyta</taxon>
        <taxon>Magnoliopsida</taxon>
        <taxon>eudicotyledons</taxon>
        <taxon>Gunneridae</taxon>
        <taxon>Pentapetalae</taxon>
        <taxon>rosids</taxon>
        <taxon>fabids</taxon>
        <taxon>Fabales</taxon>
        <taxon>Fabaceae</taxon>
        <taxon>Cercidoideae</taxon>
        <taxon>Cercideae</taxon>
        <taxon>Bauhiniinae</taxon>
        <taxon>Bauhinia</taxon>
    </lineage>
</organism>
<dbReference type="EMBL" id="CM039437">
    <property type="protein sequence ID" value="KAI4306431.1"/>
    <property type="molecule type" value="Genomic_DNA"/>
</dbReference>
<evidence type="ECO:0000313" key="1">
    <source>
        <dbReference type="EMBL" id="KAI4306431.1"/>
    </source>
</evidence>
<reference evidence="1 2" key="1">
    <citation type="journal article" date="2022" name="DNA Res.">
        <title>Chromosomal-level genome assembly of the orchid tree Bauhinia variegata (Leguminosae; Cercidoideae) supports the allotetraploid origin hypothesis of Bauhinia.</title>
        <authorList>
            <person name="Zhong Y."/>
            <person name="Chen Y."/>
            <person name="Zheng D."/>
            <person name="Pang J."/>
            <person name="Liu Y."/>
            <person name="Luo S."/>
            <person name="Meng S."/>
            <person name="Qian L."/>
            <person name="Wei D."/>
            <person name="Dai S."/>
            <person name="Zhou R."/>
        </authorList>
    </citation>
    <scope>NUCLEOTIDE SEQUENCE [LARGE SCALE GENOMIC DNA]</scope>
    <source>
        <strain evidence="1">BV-YZ2020</strain>
    </source>
</reference>
<proteinExistence type="predicted"/>
<dbReference type="Proteomes" id="UP000828941">
    <property type="component" value="Chromosome 12"/>
</dbReference>
<name>A0ACB9L9J4_BAUVA</name>
<accession>A0ACB9L9J4</accession>
<evidence type="ECO:0000313" key="2">
    <source>
        <dbReference type="Proteomes" id="UP000828941"/>
    </source>
</evidence>